<dbReference type="InterPro" id="IPR017853">
    <property type="entry name" value="GH"/>
</dbReference>
<dbReference type="Pfam" id="PF02449">
    <property type="entry name" value="Glyco_hydro_42"/>
    <property type="match status" value="1"/>
</dbReference>
<dbReference type="AlphaFoldDB" id="A0A315Z8V4"/>
<keyword evidence="3" id="KW-0862">Zinc</keyword>
<keyword evidence="4" id="KW-0326">Glycosidase</keyword>
<keyword evidence="2" id="KW-0378">Hydrolase</keyword>
<accession>A0A315Z8V4</accession>
<dbReference type="InterPro" id="IPR013529">
    <property type="entry name" value="Glyco_hydro_42_N"/>
</dbReference>
<evidence type="ECO:0000256" key="2">
    <source>
        <dbReference type="ARBA" id="ARBA00022801"/>
    </source>
</evidence>
<dbReference type="GO" id="GO:0004565">
    <property type="term" value="F:beta-galactosidase activity"/>
    <property type="evidence" value="ECO:0007669"/>
    <property type="project" value="InterPro"/>
</dbReference>
<evidence type="ECO:0000256" key="1">
    <source>
        <dbReference type="ARBA" id="ARBA00022723"/>
    </source>
</evidence>
<dbReference type="EMBL" id="QGDO01000003">
    <property type="protein sequence ID" value="PWJ41931.1"/>
    <property type="molecule type" value="Genomic_DNA"/>
</dbReference>
<dbReference type="Gene3D" id="3.40.50.880">
    <property type="match status" value="1"/>
</dbReference>
<reference evidence="6 7" key="1">
    <citation type="submission" date="2018-03" db="EMBL/GenBank/DDBJ databases">
        <title>Genomic Encyclopedia of Archaeal and Bacterial Type Strains, Phase II (KMG-II): from individual species to whole genera.</title>
        <authorList>
            <person name="Goeker M."/>
        </authorList>
    </citation>
    <scope>NUCLEOTIDE SEQUENCE [LARGE SCALE GENOMIC DNA]</scope>
    <source>
        <strain evidence="6 7">DSM 28229</strain>
    </source>
</reference>
<evidence type="ECO:0000259" key="5">
    <source>
        <dbReference type="Pfam" id="PF02449"/>
    </source>
</evidence>
<comment type="caution">
    <text evidence="6">The sequence shown here is derived from an EMBL/GenBank/DDBJ whole genome shotgun (WGS) entry which is preliminary data.</text>
</comment>
<dbReference type="GO" id="GO:0046872">
    <property type="term" value="F:metal ion binding"/>
    <property type="evidence" value="ECO:0007669"/>
    <property type="project" value="UniProtKB-KW"/>
</dbReference>
<name>A0A315Z8V4_SEDFL</name>
<evidence type="ECO:0000313" key="6">
    <source>
        <dbReference type="EMBL" id="PWJ41931.1"/>
    </source>
</evidence>
<evidence type="ECO:0000256" key="4">
    <source>
        <dbReference type="ARBA" id="ARBA00023295"/>
    </source>
</evidence>
<protein>
    <submittedName>
        <fullName evidence="6">Beta-galactosidase GanA</fullName>
    </submittedName>
</protein>
<dbReference type="InterPro" id="IPR029062">
    <property type="entry name" value="Class_I_gatase-like"/>
</dbReference>
<keyword evidence="1" id="KW-0479">Metal-binding</keyword>
<keyword evidence="7" id="KW-1185">Reference proteome</keyword>
<dbReference type="GO" id="GO:0009341">
    <property type="term" value="C:beta-galactosidase complex"/>
    <property type="evidence" value="ECO:0007669"/>
    <property type="project" value="InterPro"/>
</dbReference>
<dbReference type="PANTHER" id="PTHR36447">
    <property type="entry name" value="BETA-GALACTOSIDASE GANA"/>
    <property type="match status" value="1"/>
</dbReference>
<dbReference type="InterPro" id="IPR003476">
    <property type="entry name" value="Glyco_hydro_42"/>
</dbReference>
<dbReference type="Gene3D" id="3.20.20.80">
    <property type="entry name" value="Glycosidases"/>
    <property type="match status" value="1"/>
</dbReference>
<dbReference type="GO" id="GO:0005975">
    <property type="term" value="P:carbohydrate metabolic process"/>
    <property type="evidence" value="ECO:0007669"/>
    <property type="project" value="InterPro"/>
</dbReference>
<dbReference type="Proteomes" id="UP000245535">
    <property type="component" value="Unassembled WGS sequence"/>
</dbReference>
<feature type="domain" description="Glycoside hydrolase family 42 N-terminal" evidence="5">
    <location>
        <begin position="53"/>
        <end position="419"/>
    </location>
</feature>
<dbReference type="PANTHER" id="PTHR36447:SF2">
    <property type="entry name" value="BETA-GALACTOSIDASE YESZ"/>
    <property type="match status" value="1"/>
</dbReference>
<organism evidence="6 7">
    <name type="scientific">Sediminitomix flava</name>
    <dbReference type="NCBI Taxonomy" id="379075"/>
    <lineage>
        <taxon>Bacteria</taxon>
        <taxon>Pseudomonadati</taxon>
        <taxon>Bacteroidota</taxon>
        <taxon>Cytophagia</taxon>
        <taxon>Cytophagales</taxon>
        <taxon>Flammeovirgaceae</taxon>
        <taxon>Sediminitomix</taxon>
    </lineage>
</organism>
<proteinExistence type="predicted"/>
<sequence>MKNLSLFLILLLNTHFLFGGLIPTTVGKKNGKPVVLRDGKPILFAGIQYWGLDHWNEGHWENDIEKIKDLGFNGVRLNIAWDHIEPKEGVFSFDQLDELFDQLDDAGLMVILQFNQSAHEWHPDWFLEKYTEKELLVKDEKGNNQYDRMTFSSPVLKEHYYNYVKQTISHFKERASIIGYSVYTEPHFADKVQWLDYNWNNKRAFKEWAEEKYQNITLLNEAWNTDYKSFSKVKPYTNTPPENWQEMPDNERKHFLDWSTWNCIAKARFIGDLIKECKEIDDQHFYIQNMMWKWSGAFAATVALDPVINYSYADVIGINTYPYEKNASKVGTQVNFIRSIFQNEKPVFLGEFNNKNGNATAQGLNDMVGEAFQAGCTGFVYFTYNGQAEKGAEEYGIEHYGLLDRNRVEKPSWYETKNFLQNFIVGQESNILNTPVVKAEVNYLWPSSNMRLAYLDAEYCYGSYVTARQWFYYDKGYNIDVVTEEQFRSGNFNKEIPLIIPSMPFTQKSTIKALAGYVKNDELKAVINGRFAEYIYEENAELKYQGEQRKIPYLDIEIDRFKEGKDAATLYFDQNFHKLNMGNTIDVAKDQIVFSSEADQNVIASWNDGTPALIERSFGKGKLLFYGTHLFHENPSKNSKMNGRLAKSFLLWAKGEQLVLSNKNQHKKKKKHKKKASF</sequence>
<gene>
    <name evidence="6" type="ORF">BC781_103181</name>
</gene>
<evidence type="ECO:0000313" key="7">
    <source>
        <dbReference type="Proteomes" id="UP000245535"/>
    </source>
</evidence>
<dbReference type="SUPFAM" id="SSF51445">
    <property type="entry name" value="(Trans)glycosidases"/>
    <property type="match status" value="1"/>
</dbReference>
<evidence type="ECO:0000256" key="3">
    <source>
        <dbReference type="ARBA" id="ARBA00022833"/>
    </source>
</evidence>